<accession>A0A2H0RDI1</accession>
<organism evidence="1 2">
    <name type="scientific">Candidatus Vogelbacteria bacterium CG10_big_fil_rev_8_21_14_0_10_51_16</name>
    <dbReference type="NCBI Taxonomy" id="1975045"/>
    <lineage>
        <taxon>Bacteria</taxon>
        <taxon>Candidatus Vogeliibacteriota</taxon>
    </lineage>
</organism>
<reference evidence="1 2" key="1">
    <citation type="submission" date="2017-09" db="EMBL/GenBank/DDBJ databases">
        <title>Depth-based differentiation of microbial function through sediment-hosted aquifers and enrichment of novel symbionts in the deep terrestrial subsurface.</title>
        <authorList>
            <person name="Probst A.J."/>
            <person name="Ladd B."/>
            <person name="Jarett J.K."/>
            <person name="Geller-Mcgrath D.E."/>
            <person name="Sieber C.M."/>
            <person name="Emerson J.B."/>
            <person name="Anantharaman K."/>
            <person name="Thomas B.C."/>
            <person name="Malmstrom R."/>
            <person name="Stieglmeier M."/>
            <person name="Klingl A."/>
            <person name="Woyke T."/>
            <person name="Ryan C.M."/>
            <person name="Banfield J.F."/>
        </authorList>
    </citation>
    <scope>NUCLEOTIDE SEQUENCE [LARGE SCALE GENOMIC DNA]</scope>
    <source>
        <strain evidence="1">CG10_big_fil_rev_8_21_14_0_10_51_16</strain>
    </source>
</reference>
<protein>
    <submittedName>
        <fullName evidence="1">Uncharacterized protein</fullName>
    </submittedName>
</protein>
<dbReference type="Proteomes" id="UP000228767">
    <property type="component" value="Unassembled WGS sequence"/>
</dbReference>
<comment type="caution">
    <text evidence="1">The sequence shown here is derived from an EMBL/GenBank/DDBJ whole genome shotgun (WGS) entry which is preliminary data.</text>
</comment>
<name>A0A2H0RDI1_9BACT</name>
<evidence type="ECO:0000313" key="2">
    <source>
        <dbReference type="Proteomes" id="UP000228767"/>
    </source>
</evidence>
<evidence type="ECO:0000313" key="1">
    <source>
        <dbReference type="EMBL" id="PIR44601.1"/>
    </source>
</evidence>
<gene>
    <name evidence="1" type="ORF">COV10_03805</name>
</gene>
<proteinExistence type="predicted"/>
<dbReference type="EMBL" id="PCYI01000025">
    <property type="protein sequence ID" value="PIR44601.1"/>
    <property type="molecule type" value="Genomic_DNA"/>
</dbReference>
<dbReference type="AlphaFoldDB" id="A0A2H0RDI1"/>
<sequence length="459" mass="48861">MRQLETAANTDFDKHSLELLREVLRDPDKRSLFVRLAHPLITYEGFGSGVIRATATTAVGVAGAFAGAKGAAFYVAEKTREYLADHISPFNEAVKSVVLELMNVIPDLRRAEVGLDMAKETVVGTVTDAGRSVRHGGELIYGWAKQKITGEAISVTSLPKTGGAPISATALESLLDGVQESASSARGLGEALSTSAIDLASSVASVPGAISGWATGSGLAGGALEVAKEMNRATGFGRLQEFIKSSDAQVLENRPPLAGEDDPRFALLALEERLRAPDRAQFALSNKEWVLFCAAVHRARASLLRERTRAPTIAMNKELRTAGERQTELVERIIDANVGQEAIDRELAASLLSQFDSGLDRETAHYHERFATMNSTREKIDRYGRAFVRGGIRATGLPLLCGVASTAVGVTARVGGQVVSAVINPIGKAFGVITAPVRIISSNLPKLWSTTSSKSSLPK</sequence>